<reference evidence="3 4" key="1">
    <citation type="journal article" date="2009" name="Science">
        <title>Green evolution and dynamic adaptations revealed by genomes of the marine picoeukaryotes Micromonas.</title>
        <authorList>
            <person name="Worden A.Z."/>
            <person name="Lee J.H."/>
            <person name="Mock T."/>
            <person name="Rouze P."/>
            <person name="Simmons M.P."/>
            <person name="Aerts A.L."/>
            <person name="Allen A.E."/>
            <person name="Cuvelier M.L."/>
            <person name="Derelle E."/>
            <person name="Everett M.V."/>
            <person name="Foulon E."/>
            <person name="Grimwood J."/>
            <person name="Gundlach H."/>
            <person name="Henrissat B."/>
            <person name="Napoli C."/>
            <person name="McDonald S.M."/>
            <person name="Parker M.S."/>
            <person name="Rombauts S."/>
            <person name="Salamov A."/>
            <person name="Von Dassow P."/>
            <person name="Badger J.H."/>
            <person name="Coutinho P.M."/>
            <person name="Demir E."/>
            <person name="Dubchak I."/>
            <person name="Gentemann C."/>
            <person name="Eikrem W."/>
            <person name="Gready J.E."/>
            <person name="John U."/>
            <person name="Lanier W."/>
            <person name="Lindquist E.A."/>
            <person name="Lucas S."/>
            <person name="Mayer K.F."/>
            <person name="Moreau H."/>
            <person name="Not F."/>
            <person name="Otillar R."/>
            <person name="Panaud O."/>
            <person name="Pangilinan J."/>
            <person name="Paulsen I."/>
            <person name="Piegu B."/>
            <person name="Poliakov A."/>
            <person name="Robbens S."/>
            <person name="Schmutz J."/>
            <person name="Toulza E."/>
            <person name="Wyss T."/>
            <person name="Zelensky A."/>
            <person name="Zhou K."/>
            <person name="Armbrust E.V."/>
            <person name="Bhattacharya D."/>
            <person name="Goodenough U.W."/>
            <person name="Van de Peer Y."/>
            <person name="Grigoriev I.V."/>
        </authorList>
    </citation>
    <scope>NUCLEOTIDE SEQUENCE [LARGE SCALE GENOMIC DNA]</scope>
    <source>
        <strain evidence="3 4">CCMP1545</strain>
    </source>
</reference>
<sequence>MLSIKPPPYAAEVIAEANGSATKIESGIFAKSKSNDDYLKRVTAKLNSMKALVQKQRQAESNDTAQQNEQAQGANYDAAMAQQQQSTETRDAPATAAPATAPAPAAAAPAAVAASAAQTTAEKELSQQIFQTVVKNQLDRPEFKSAVTKMTPDERKHALGRVTHATKAAMGGYYKLLREKNAKLGPGKQTAGLNPKALIDHLTVNVASMLSRPPAAAGVGAIGPGRASGASGMEKAKSAAAQQAALAQQRREQSAAAATAGAGLGTPAYWQRVGEMRGAYLPRIKQTVEYMLRTGVSRARDASASTSERLLHFMTSSLIPMLEQTADRPCAAATFKAGELETLDAKIRQLIAITAGSRQKAALAPVAPPPPPTTTTTEAAGAGGTKRARDGDDDDDDDDGPNKKAKSGDDVWGNIVAASAAKPSPPKREPTPPPPKPTAFVHLFAPLDADAPASPPPTPACLAALTRADPPKGAGPGPALMCASAGKTATAVAAVFDSADDAYDGDAAELTRRAFESELLAFGGGKKGGADAKEAWKAWEEALASFA</sequence>
<dbReference type="GO" id="GO:0003712">
    <property type="term" value="F:transcription coregulator activity"/>
    <property type="evidence" value="ECO:0007669"/>
    <property type="project" value="InterPro"/>
</dbReference>
<feature type="region of interest" description="Disordered" evidence="2">
    <location>
        <begin position="53"/>
        <end position="102"/>
    </location>
</feature>
<evidence type="ECO:0000313" key="3">
    <source>
        <dbReference type="EMBL" id="EEH58975.1"/>
    </source>
</evidence>
<feature type="compositionally biased region" description="Polar residues" evidence="2">
    <location>
        <begin position="55"/>
        <end position="73"/>
    </location>
</feature>
<evidence type="ECO:0000313" key="4">
    <source>
        <dbReference type="Proteomes" id="UP000001876"/>
    </source>
</evidence>
<organism evidence="4">
    <name type="scientific">Micromonas pusilla (strain CCMP1545)</name>
    <name type="common">Picoplanktonic green alga</name>
    <dbReference type="NCBI Taxonomy" id="564608"/>
    <lineage>
        <taxon>Eukaryota</taxon>
        <taxon>Viridiplantae</taxon>
        <taxon>Chlorophyta</taxon>
        <taxon>Mamiellophyceae</taxon>
        <taxon>Mamiellales</taxon>
        <taxon>Mamiellaceae</taxon>
        <taxon>Micromonas</taxon>
    </lineage>
</organism>
<dbReference type="InterPro" id="IPR036529">
    <property type="entry name" value="KIX_dom_sf"/>
</dbReference>
<feature type="compositionally biased region" description="Basic and acidic residues" evidence="2">
    <location>
        <begin position="400"/>
        <end position="409"/>
    </location>
</feature>
<dbReference type="Proteomes" id="UP000001876">
    <property type="component" value="Unassembled WGS sequence"/>
</dbReference>
<name>C1MM40_MICPC</name>
<keyword evidence="1" id="KW-0539">Nucleus</keyword>
<dbReference type="KEGG" id="mpp:MICPUCDRAFT_62365"/>
<protein>
    <submittedName>
        <fullName evidence="3">Predicted protein</fullName>
    </submittedName>
</protein>
<dbReference type="GO" id="GO:0006355">
    <property type="term" value="P:regulation of DNA-templated transcription"/>
    <property type="evidence" value="ECO:0007669"/>
    <property type="project" value="InterPro"/>
</dbReference>
<dbReference type="EMBL" id="GG663737">
    <property type="protein sequence ID" value="EEH58975.1"/>
    <property type="molecule type" value="Genomic_DNA"/>
</dbReference>
<dbReference type="Gene3D" id="1.10.246.20">
    <property type="entry name" value="Coactivator CBP, KIX domain"/>
    <property type="match status" value="1"/>
</dbReference>
<evidence type="ECO:0000256" key="1">
    <source>
        <dbReference type="ARBA" id="ARBA00023242"/>
    </source>
</evidence>
<dbReference type="GeneID" id="9682310"/>
<proteinExistence type="predicted"/>
<evidence type="ECO:0000256" key="2">
    <source>
        <dbReference type="SAM" id="MobiDB-lite"/>
    </source>
</evidence>
<feature type="compositionally biased region" description="Low complexity" evidence="2">
    <location>
        <begin position="92"/>
        <end position="102"/>
    </location>
</feature>
<dbReference type="AlphaFoldDB" id="C1MM40"/>
<dbReference type="RefSeq" id="XP_003057330.1">
    <property type="nucleotide sequence ID" value="XM_003057284.1"/>
</dbReference>
<keyword evidence="4" id="KW-1185">Reference proteome</keyword>
<feature type="region of interest" description="Disordered" evidence="2">
    <location>
        <begin position="358"/>
        <end position="440"/>
    </location>
</feature>
<accession>C1MM40</accession>
<gene>
    <name evidence="3" type="ORF">MICPUCDRAFT_62365</name>
</gene>